<protein>
    <submittedName>
        <fullName evidence="1">Addiction module protein</fullName>
    </submittedName>
</protein>
<dbReference type="Pfam" id="PF09720">
    <property type="entry name" value="Unstab_antitox"/>
    <property type="match status" value="1"/>
</dbReference>
<proteinExistence type="predicted"/>
<gene>
    <name evidence="1" type="ORF">JY651_47550</name>
</gene>
<keyword evidence="2" id="KW-1185">Reference proteome</keyword>
<dbReference type="InterPro" id="IPR013406">
    <property type="entry name" value="CHP02574_addiction_mod"/>
</dbReference>
<sequence length="80" mass="9005">MATVDELFHQALQLTSEERTRLAHELLLSVDGEPMVDAGAEQEWDLEIARRARGVLDGTTKTVSWSEVQARLAARQSRTR</sequence>
<accession>A0ABX7NZ57</accession>
<reference evidence="1 2" key="1">
    <citation type="submission" date="2021-02" db="EMBL/GenBank/DDBJ databases">
        <title>De Novo genome assembly of isolated myxobacteria.</title>
        <authorList>
            <person name="Stevens D.C."/>
        </authorList>
    </citation>
    <scope>NUCLEOTIDE SEQUENCE [LARGE SCALE GENOMIC DNA]</scope>
    <source>
        <strain evidence="2">SCPEA02</strain>
    </source>
</reference>
<dbReference type="EMBL" id="CP071090">
    <property type="protein sequence ID" value="QSQ22681.1"/>
    <property type="molecule type" value="Genomic_DNA"/>
</dbReference>
<dbReference type="Proteomes" id="UP000662747">
    <property type="component" value="Chromosome"/>
</dbReference>
<evidence type="ECO:0000313" key="2">
    <source>
        <dbReference type="Proteomes" id="UP000662747"/>
    </source>
</evidence>
<organism evidence="1 2">
    <name type="scientific">Pyxidicoccus parkwayensis</name>
    <dbReference type="NCBI Taxonomy" id="2813578"/>
    <lineage>
        <taxon>Bacteria</taxon>
        <taxon>Pseudomonadati</taxon>
        <taxon>Myxococcota</taxon>
        <taxon>Myxococcia</taxon>
        <taxon>Myxococcales</taxon>
        <taxon>Cystobacterineae</taxon>
        <taxon>Myxococcaceae</taxon>
        <taxon>Pyxidicoccus</taxon>
    </lineage>
</organism>
<dbReference type="RefSeq" id="WP_206724256.1">
    <property type="nucleotide sequence ID" value="NZ_CP071090.1"/>
</dbReference>
<evidence type="ECO:0000313" key="1">
    <source>
        <dbReference type="EMBL" id="QSQ22681.1"/>
    </source>
</evidence>
<name>A0ABX7NZ57_9BACT</name>